<evidence type="ECO:0008006" key="2">
    <source>
        <dbReference type="Google" id="ProtNLM"/>
    </source>
</evidence>
<reference evidence="1" key="1">
    <citation type="journal article" date="2015" name="Nature">
        <title>Complex archaea that bridge the gap between prokaryotes and eukaryotes.</title>
        <authorList>
            <person name="Spang A."/>
            <person name="Saw J.H."/>
            <person name="Jorgensen S.L."/>
            <person name="Zaremba-Niedzwiedzka K."/>
            <person name="Martijn J."/>
            <person name="Lind A.E."/>
            <person name="van Eijk R."/>
            <person name="Schleper C."/>
            <person name="Guy L."/>
            <person name="Ettema T.J."/>
        </authorList>
    </citation>
    <scope>NUCLEOTIDE SEQUENCE</scope>
</reference>
<proteinExistence type="predicted"/>
<comment type="caution">
    <text evidence="1">The sequence shown here is derived from an EMBL/GenBank/DDBJ whole genome shotgun (WGS) entry which is preliminary data.</text>
</comment>
<gene>
    <name evidence="1" type="ORF">LCGC14_1439410</name>
</gene>
<dbReference type="AlphaFoldDB" id="A0A0F9MN23"/>
<feature type="non-terminal residue" evidence="1">
    <location>
        <position position="1"/>
    </location>
</feature>
<dbReference type="EMBL" id="LAZR01009792">
    <property type="protein sequence ID" value="KKM70572.1"/>
    <property type="molecule type" value="Genomic_DNA"/>
</dbReference>
<evidence type="ECO:0000313" key="1">
    <source>
        <dbReference type="EMBL" id="KKM70572.1"/>
    </source>
</evidence>
<accession>A0A0F9MN23</accession>
<organism evidence="1">
    <name type="scientific">marine sediment metagenome</name>
    <dbReference type="NCBI Taxonomy" id="412755"/>
    <lineage>
        <taxon>unclassified sequences</taxon>
        <taxon>metagenomes</taxon>
        <taxon>ecological metagenomes</taxon>
    </lineage>
</organism>
<protein>
    <recommendedName>
        <fullName evidence="2">DHHA1 domain-containing protein</fullName>
    </recommendedName>
</protein>
<name>A0A0F9MN23_9ZZZZ</name>
<sequence length="130" mass="14498">LMEADLSIRASRYKRNESKFQDVLRSHSEVHANVVKTDFRALVKQPVGNRFIIFTIYPGANVCVRIQPGPGNRFVAVTMGHNIFNRTCKTDIGKLCREYGGGGLTGAGACIFDPSVADRETDKIIRRLKE</sequence>